<keyword evidence="6" id="KW-0472">Membrane</keyword>
<dbReference type="GO" id="GO:0005743">
    <property type="term" value="C:mitochondrial inner membrane"/>
    <property type="evidence" value="ECO:0007669"/>
    <property type="project" value="UniProtKB-SubCell"/>
</dbReference>
<comment type="subcellular location">
    <subcellularLocation>
        <location evidence="1">Mitochondrion inner membrane</location>
        <topology evidence="1">Peripheral membrane protein</topology>
        <orientation evidence="1">Matrix side</orientation>
    </subcellularLocation>
</comment>
<dbReference type="PANTHER" id="PTHR31107:SF2">
    <property type="entry name" value="CYTOCHROME C OXIDASE ASSEMBLY FACTOR 8"/>
    <property type="match status" value="1"/>
</dbReference>
<evidence type="ECO:0000256" key="3">
    <source>
        <dbReference type="ARBA" id="ARBA00022792"/>
    </source>
</evidence>
<dbReference type="AlphaFoldDB" id="A0A4Q1BL78"/>
<dbReference type="GO" id="GO:0097193">
    <property type="term" value="P:intrinsic apoptotic signaling pathway"/>
    <property type="evidence" value="ECO:0007669"/>
    <property type="project" value="InterPro"/>
</dbReference>
<dbReference type="Pfam" id="PF10231">
    <property type="entry name" value="COA8"/>
    <property type="match status" value="1"/>
</dbReference>
<comment type="similarity">
    <text evidence="2">Belongs to the COA8 family.</text>
</comment>
<feature type="region of interest" description="Disordered" evidence="7">
    <location>
        <begin position="21"/>
        <end position="91"/>
    </location>
</feature>
<dbReference type="Proteomes" id="UP000289152">
    <property type="component" value="Unassembled WGS sequence"/>
</dbReference>
<evidence type="ECO:0000256" key="2">
    <source>
        <dbReference type="ARBA" id="ARBA00005453"/>
    </source>
</evidence>
<feature type="compositionally biased region" description="Polar residues" evidence="7">
    <location>
        <begin position="70"/>
        <end position="79"/>
    </location>
</feature>
<gene>
    <name evidence="8" type="ORF">M231_04280</name>
</gene>
<evidence type="ECO:0000256" key="1">
    <source>
        <dbReference type="ARBA" id="ARBA00004443"/>
    </source>
</evidence>
<keyword evidence="4" id="KW-0809">Transit peptide</keyword>
<evidence type="ECO:0000256" key="6">
    <source>
        <dbReference type="ARBA" id="ARBA00023136"/>
    </source>
</evidence>
<evidence type="ECO:0000256" key="5">
    <source>
        <dbReference type="ARBA" id="ARBA00023128"/>
    </source>
</evidence>
<dbReference type="EMBL" id="SDIL01000047">
    <property type="protein sequence ID" value="RXK38514.1"/>
    <property type="molecule type" value="Genomic_DNA"/>
</dbReference>
<dbReference type="InParanoid" id="A0A4Q1BL78"/>
<proteinExistence type="inferred from homology"/>
<dbReference type="OrthoDB" id="6246201at2759"/>
<dbReference type="VEuPathDB" id="FungiDB:TREMEDRAFT_19413"/>
<keyword evidence="3" id="KW-0999">Mitochondrion inner membrane</keyword>
<accession>A0A4Q1BL78</accession>
<evidence type="ECO:0000256" key="7">
    <source>
        <dbReference type="SAM" id="MobiDB-lite"/>
    </source>
</evidence>
<comment type="caution">
    <text evidence="8">The sequence shown here is derived from an EMBL/GenBank/DDBJ whole genome shotgun (WGS) entry which is preliminary data.</text>
</comment>
<evidence type="ECO:0000256" key="4">
    <source>
        <dbReference type="ARBA" id="ARBA00022946"/>
    </source>
</evidence>
<keyword evidence="5" id="KW-0496">Mitochondrion</keyword>
<evidence type="ECO:0000313" key="9">
    <source>
        <dbReference type="Proteomes" id="UP000289152"/>
    </source>
</evidence>
<evidence type="ECO:0000313" key="8">
    <source>
        <dbReference type="EMBL" id="RXK38514.1"/>
    </source>
</evidence>
<feature type="compositionally biased region" description="Basic and acidic residues" evidence="7">
    <location>
        <begin position="40"/>
        <end position="49"/>
    </location>
</feature>
<organism evidence="8 9">
    <name type="scientific">Tremella mesenterica</name>
    <name type="common">Jelly fungus</name>
    <dbReference type="NCBI Taxonomy" id="5217"/>
    <lineage>
        <taxon>Eukaryota</taxon>
        <taxon>Fungi</taxon>
        <taxon>Dikarya</taxon>
        <taxon>Basidiomycota</taxon>
        <taxon>Agaricomycotina</taxon>
        <taxon>Tremellomycetes</taxon>
        <taxon>Tremellales</taxon>
        <taxon>Tremellaceae</taxon>
        <taxon>Tremella</taxon>
    </lineage>
</organism>
<protein>
    <submittedName>
        <fullName evidence="8">Uncharacterized protein</fullName>
    </submittedName>
</protein>
<dbReference type="InterPro" id="IPR018796">
    <property type="entry name" value="COA8"/>
</dbReference>
<dbReference type="PANTHER" id="PTHR31107">
    <property type="entry name" value="APOPTOGENIC PROTEIN 1, MITOCHONDRIAL"/>
    <property type="match status" value="1"/>
</dbReference>
<keyword evidence="9" id="KW-1185">Reference proteome</keyword>
<reference evidence="8 9" key="1">
    <citation type="submission" date="2016-06" db="EMBL/GenBank/DDBJ databases">
        <title>Evolution of pathogenesis and genome organization in the Tremellales.</title>
        <authorList>
            <person name="Cuomo C."/>
            <person name="Litvintseva A."/>
            <person name="Heitman J."/>
            <person name="Chen Y."/>
            <person name="Sun S."/>
            <person name="Springer D."/>
            <person name="Dromer F."/>
            <person name="Young S."/>
            <person name="Zeng Q."/>
            <person name="Chapman S."/>
            <person name="Gujja S."/>
            <person name="Saif S."/>
            <person name="Birren B."/>
        </authorList>
    </citation>
    <scope>NUCLEOTIDE SEQUENCE [LARGE SCALE GENOMIC DNA]</scope>
    <source>
        <strain evidence="8 9">ATCC 28783</strain>
    </source>
</reference>
<name>A0A4Q1BL78_TREME</name>
<sequence>MLRTLNVQRLSRPRIRFLNTVQGAQLSSSTSSPKPRSRRRVEIPTDRVDLVAPPDPESNLRPIIYASRPSWHQSSNSPYSADEFPSESDTKLQTKELEWRMRRERVDMMNHRFWAANNIQFQAQLARRLSFLPPPSDPSTERDIQRREDCLARFYADWQKSNHTKQMKWVLEWWTEVWAGIRAQAGIHLLRLSKR</sequence>